<dbReference type="PANTHER" id="PTHR46713:SF4">
    <property type="entry name" value="UBIQUITIN-ASSOCIATED (UBA)_TS-N DOMAIN PROTEIN"/>
    <property type="match status" value="1"/>
</dbReference>
<dbReference type="EMBL" id="VEPZ02000399">
    <property type="protein sequence ID" value="KAE8725885.1"/>
    <property type="molecule type" value="Genomic_DNA"/>
</dbReference>
<dbReference type="SMART" id="SM00580">
    <property type="entry name" value="PUG"/>
    <property type="match status" value="1"/>
</dbReference>
<organism evidence="2 3">
    <name type="scientific">Hibiscus syriacus</name>
    <name type="common">Rose of Sharon</name>
    <dbReference type="NCBI Taxonomy" id="106335"/>
    <lineage>
        <taxon>Eukaryota</taxon>
        <taxon>Viridiplantae</taxon>
        <taxon>Streptophyta</taxon>
        <taxon>Embryophyta</taxon>
        <taxon>Tracheophyta</taxon>
        <taxon>Spermatophyta</taxon>
        <taxon>Magnoliopsida</taxon>
        <taxon>eudicotyledons</taxon>
        <taxon>Gunneridae</taxon>
        <taxon>Pentapetalae</taxon>
        <taxon>rosids</taxon>
        <taxon>malvids</taxon>
        <taxon>Malvales</taxon>
        <taxon>Malvaceae</taxon>
        <taxon>Malvoideae</taxon>
        <taxon>Hibiscus</taxon>
    </lineage>
</organism>
<protein>
    <recommendedName>
        <fullName evidence="1">PUB domain-containing protein</fullName>
    </recommendedName>
</protein>
<keyword evidence="3" id="KW-1185">Reference proteome</keyword>
<gene>
    <name evidence="2" type="ORF">F3Y22_tig00008013pilonHSYRG00145</name>
</gene>
<reference evidence="2" key="1">
    <citation type="submission" date="2019-09" db="EMBL/GenBank/DDBJ databases">
        <title>Draft genome information of white flower Hibiscus syriacus.</title>
        <authorList>
            <person name="Kim Y.-M."/>
        </authorList>
    </citation>
    <scope>NUCLEOTIDE SEQUENCE [LARGE SCALE GENOMIC DNA]</scope>
    <source>
        <strain evidence="2">YM2019G1</strain>
    </source>
</reference>
<comment type="caution">
    <text evidence="2">The sequence shown here is derived from an EMBL/GenBank/DDBJ whole genome shotgun (WGS) entry which is preliminary data.</text>
</comment>
<evidence type="ECO:0000313" key="2">
    <source>
        <dbReference type="EMBL" id="KAE8725885.1"/>
    </source>
</evidence>
<feature type="domain" description="PUB" evidence="1">
    <location>
        <begin position="16"/>
        <end position="87"/>
    </location>
</feature>
<dbReference type="AlphaFoldDB" id="A0A6A3C9E6"/>
<proteinExistence type="predicted"/>
<dbReference type="Pfam" id="PF09409">
    <property type="entry name" value="PUB"/>
    <property type="match status" value="1"/>
</dbReference>
<dbReference type="InterPro" id="IPR036339">
    <property type="entry name" value="PUB-like_dom_sf"/>
</dbReference>
<dbReference type="SUPFAM" id="SSF143503">
    <property type="entry name" value="PUG domain-like"/>
    <property type="match status" value="1"/>
</dbReference>
<dbReference type="Gene3D" id="1.20.58.2190">
    <property type="match status" value="1"/>
</dbReference>
<sequence>MSKISEASLKVQDGNDRVKRAFQTLLIYIRNVAKSPDEEKFRKIRLGNPKFQERVGNLKGGIEFLELCGFERSEGNKFLVSPRDKVDIRLLNYAGSFVKFCNDKSLLRSS</sequence>
<accession>A0A6A3C9E6</accession>
<dbReference type="Proteomes" id="UP000436088">
    <property type="component" value="Unassembled WGS sequence"/>
</dbReference>
<evidence type="ECO:0000313" key="3">
    <source>
        <dbReference type="Proteomes" id="UP000436088"/>
    </source>
</evidence>
<dbReference type="InterPro" id="IPR018997">
    <property type="entry name" value="PUB_domain"/>
</dbReference>
<dbReference type="PANTHER" id="PTHR46713">
    <property type="entry name" value="F13M7.16 PROTEIN"/>
    <property type="match status" value="1"/>
</dbReference>
<evidence type="ECO:0000259" key="1">
    <source>
        <dbReference type="Pfam" id="PF09409"/>
    </source>
</evidence>
<name>A0A6A3C9E6_HIBSY</name>